<protein>
    <submittedName>
        <fullName evidence="1">Uncharacterized protein</fullName>
    </submittedName>
</protein>
<dbReference type="InterPro" id="IPR046689">
    <property type="entry name" value="DUF6559"/>
</dbReference>
<accession>A0A918PRL1</accession>
<dbReference type="AlphaFoldDB" id="A0A918PRL1"/>
<organism evidence="1 2">
    <name type="scientific">Asticcacaulis endophyticus</name>
    <dbReference type="NCBI Taxonomy" id="1395890"/>
    <lineage>
        <taxon>Bacteria</taxon>
        <taxon>Pseudomonadati</taxon>
        <taxon>Pseudomonadota</taxon>
        <taxon>Alphaproteobacteria</taxon>
        <taxon>Caulobacterales</taxon>
        <taxon>Caulobacteraceae</taxon>
        <taxon>Asticcacaulis</taxon>
    </lineage>
</organism>
<dbReference type="RefSeq" id="WP_189484467.1">
    <property type="nucleotide sequence ID" value="NZ_BMZB01000001.1"/>
</dbReference>
<reference evidence="1" key="1">
    <citation type="journal article" date="2014" name="Int. J. Syst. Evol. Microbiol.">
        <title>Complete genome sequence of Corynebacterium casei LMG S-19264T (=DSM 44701T), isolated from a smear-ripened cheese.</title>
        <authorList>
            <consortium name="US DOE Joint Genome Institute (JGI-PGF)"/>
            <person name="Walter F."/>
            <person name="Albersmeier A."/>
            <person name="Kalinowski J."/>
            <person name="Ruckert C."/>
        </authorList>
    </citation>
    <scope>NUCLEOTIDE SEQUENCE</scope>
    <source>
        <strain evidence="1">KCTC 32296</strain>
    </source>
</reference>
<reference evidence="1" key="2">
    <citation type="submission" date="2020-09" db="EMBL/GenBank/DDBJ databases">
        <authorList>
            <person name="Sun Q."/>
            <person name="Kim S."/>
        </authorList>
    </citation>
    <scope>NUCLEOTIDE SEQUENCE</scope>
    <source>
        <strain evidence="1">KCTC 32296</strain>
    </source>
</reference>
<keyword evidence="2" id="KW-1185">Reference proteome</keyword>
<dbReference type="Proteomes" id="UP000662572">
    <property type="component" value="Unassembled WGS sequence"/>
</dbReference>
<dbReference type="EMBL" id="BMZB01000001">
    <property type="protein sequence ID" value="GGZ20585.1"/>
    <property type="molecule type" value="Genomic_DNA"/>
</dbReference>
<comment type="caution">
    <text evidence="1">The sequence shown here is derived from an EMBL/GenBank/DDBJ whole genome shotgun (WGS) entry which is preliminary data.</text>
</comment>
<evidence type="ECO:0000313" key="1">
    <source>
        <dbReference type="EMBL" id="GGZ20585.1"/>
    </source>
</evidence>
<name>A0A918PRL1_9CAUL</name>
<gene>
    <name evidence="1" type="ORF">GCM10011273_01470</name>
</gene>
<dbReference type="Pfam" id="PF20196">
    <property type="entry name" value="DUF6559"/>
    <property type="match status" value="1"/>
</dbReference>
<sequence length="113" mass="13073">MGWFERFKWHRAAKKCARQLPRELAKGWGRAKYYTLGQIETAFKALKLPDKYSVIAYAAFLTRDDFDAHVVADGPVSYEVALALFERFASRRRIGGYWHDPHTEVLRHVGGDD</sequence>
<evidence type="ECO:0000313" key="2">
    <source>
        <dbReference type="Proteomes" id="UP000662572"/>
    </source>
</evidence>
<proteinExistence type="predicted"/>